<sequence>MDPLALVAGAAAVSAIGAGWHWYGRASRAEAEATLLRGELRAERHAARHDPLTGLPNRRTFYQRGAAIVADPAHRPLAVVLLDLDDFKLVNDEFGHAVGDEVLVTIARRLAAYAGDNLVARIGGDEFAGLFANSVAGGSGPYPTGQRLAEALSAPMPIAGRTLTVTASVGVVPLIGYADLAGALRDADDAMYRAKRHARSAGRVPTWSETASGAAINGTVVNGTAVNGTAVGGTGGGANGTGSAPAANHATPALTLIASGGAQLSAAPVSPAPAAITAPSAVPALARVAQPRALPPGATPPSAPGDRRPRPAQSSLAERPLPASPHSARPLVDVTVHTPE</sequence>
<evidence type="ECO:0000313" key="4">
    <source>
        <dbReference type="Proteomes" id="UP001501570"/>
    </source>
</evidence>
<dbReference type="Gene3D" id="3.30.70.270">
    <property type="match status" value="1"/>
</dbReference>
<dbReference type="InterPro" id="IPR043128">
    <property type="entry name" value="Rev_trsase/Diguanyl_cyclase"/>
</dbReference>
<organism evidence="3 4">
    <name type="scientific">Rugosimonospora acidiphila</name>
    <dbReference type="NCBI Taxonomy" id="556531"/>
    <lineage>
        <taxon>Bacteria</taxon>
        <taxon>Bacillati</taxon>
        <taxon>Actinomycetota</taxon>
        <taxon>Actinomycetes</taxon>
        <taxon>Micromonosporales</taxon>
        <taxon>Micromonosporaceae</taxon>
        <taxon>Rugosimonospora</taxon>
    </lineage>
</organism>
<dbReference type="EMBL" id="BAABJQ010000031">
    <property type="protein sequence ID" value="GAA5197767.1"/>
    <property type="molecule type" value="Genomic_DNA"/>
</dbReference>
<proteinExistence type="predicted"/>
<reference evidence="4" key="1">
    <citation type="journal article" date="2019" name="Int. J. Syst. Evol. Microbiol.">
        <title>The Global Catalogue of Microorganisms (GCM) 10K type strain sequencing project: providing services to taxonomists for standard genome sequencing and annotation.</title>
        <authorList>
            <consortium name="The Broad Institute Genomics Platform"/>
            <consortium name="The Broad Institute Genome Sequencing Center for Infectious Disease"/>
            <person name="Wu L."/>
            <person name="Ma J."/>
        </authorList>
    </citation>
    <scope>NUCLEOTIDE SEQUENCE [LARGE SCALE GENOMIC DNA]</scope>
    <source>
        <strain evidence="4">JCM 18304</strain>
    </source>
</reference>
<feature type="region of interest" description="Disordered" evidence="1">
    <location>
        <begin position="290"/>
        <end position="340"/>
    </location>
</feature>
<dbReference type="CDD" id="cd01949">
    <property type="entry name" value="GGDEF"/>
    <property type="match status" value="1"/>
</dbReference>
<dbReference type="SMART" id="SM00267">
    <property type="entry name" value="GGDEF"/>
    <property type="match status" value="1"/>
</dbReference>
<dbReference type="InterPro" id="IPR052163">
    <property type="entry name" value="DGC-Regulatory_Protein"/>
</dbReference>
<dbReference type="NCBIfam" id="TIGR00254">
    <property type="entry name" value="GGDEF"/>
    <property type="match status" value="1"/>
</dbReference>
<dbReference type="PANTHER" id="PTHR46663">
    <property type="entry name" value="DIGUANYLATE CYCLASE DGCT-RELATED"/>
    <property type="match status" value="1"/>
</dbReference>
<evidence type="ECO:0000313" key="3">
    <source>
        <dbReference type="EMBL" id="GAA5197767.1"/>
    </source>
</evidence>
<accession>A0ABP9SJX9</accession>
<feature type="domain" description="GGDEF" evidence="2">
    <location>
        <begin position="75"/>
        <end position="209"/>
    </location>
</feature>
<feature type="compositionally biased region" description="Pro residues" evidence="1">
    <location>
        <begin position="293"/>
        <end position="303"/>
    </location>
</feature>
<evidence type="ECO:0000256" key="1">
    <source>
        <dbReference type="SAM" id="MobiDB-lite"/>
    </source>
</evidence>
<comment type="caution">
    <text evidence="3">The sequence shown here is derived from an EMBL/GenBank/DDBJ whole genome shotgun (WGS) entry which is preliminary data.</text>
</comment>
<dbReference type="PANTHER" id="PTHR46663:SF2">
    <property type="entry name" value="GGDEF DOMAIN-CONTAINING PROTEIN"/>
    <property type="match status" value="1"/>
</dbReference>
<name>A0ABP9SJX9_9ACTN</name>
<dbReference type="Pfam" id="PF00990">
    <property type="entry name" value="GGDEF"/>
    <property type="match status" value="1"/>
</dbReference>
<keyword evidence="4" id="KW-1185">Reference proteome</keyword>
<dbReference type="InterPro" id="IPR000160">
    <property type="entry name" value="GGDEF_dom"/>
</dbReference>
<dbReference type="InterPro" id="IPR029787">
    <property type="entry name" value="Nucleotide_cyclase"/>
</dbReference>
<dbReference type="SUPFAM" id="SSF55073">
    <property type="entry name" value="Nucleotide cyclase"/>
    <property type="match status" value="1"/>
</dbReference>
<gene>
    <name evidence="3" type="ORF">GCM10023322_69700</name>
</gene>
<evidence type="ECO:0000259" key="2">
    <source>
        <dbReference type="PROSITE" id="PS50887"/>
    </source>
</evidence>
<dbReference type="RefSeq" id="WP_345637030.1">
    <property type="nucleotide sequence ID" value="NZ_BAABJQ010000031.1"/>
</dbReference>
<dbReference type="PROSITE" id="PS50887">
    <property type="entry name" value="GGDEF"/>
    <property type="match status" value="1"/>
</dbReference>
<dbReference type="Proteomes" id="UP001501570">
    <property type="component" value="Unassembled WGS sequence"/>
</dbReference>
<protein>
    <recommendedName>
        <fullName evidence="2">GGDEF domain-containing protein</fullName>
    </recommendedName>
</protein>